<evidence type="ECO:0000313" key="3">
    <source>
        <dbReference type="Proteomes" id="UP000290900"/>
    </source>
</evidence>
<dbReference type="Proteomes" id="UP000290900">
    <property type="component" value="Unassembled WGS sequence"/>
</dbReference>
<dbReference type="Pfam" id="PF04120">
    <property type="entry name" value="Iron_permease"/>
    <property type="match status" value="1"/>
</dbReference>
<feature type="transmembrane region" description="Helical" evidence="1">
    <location>
        <begin position="257"/>
        <end position="276"/>
    </location>
</feature>
<dbReference type="InParanoid" id="A0A448YSM4"/>
<dbReference type="GO" id="GO:0055085">
    <property type="term" value="P:transmembrane transport"/>
    <property type="evidence" value="ECO:0007669"/>
    <property type="project" value="InterPro"/>
</dbReference>
<keyword evidence="3" id="KW-1185">Reference proteome</keyword>
<keyword evidence="1" id="KW-0812">Transmembrane</keyword>
<protein>
    <submittedName>
        <fullName evidence="2">DEKNAAC105264</fullName>
    </submittedName>
</protein>
<dbReference type="InterPro" id="IPR007251">
    <property type="entry name" value="Iron_permease_Fet4"/>
</dbReference>
<feature type="transmembrane region" description="Helical" evidence="1">
    <location>
        <begin position="334"/>
        <end position="356"/>
    </location>
</feature>
<keyword evidence="1" id="KW-1133">Transmembrane helix</keyword>
<feature type="transmembrane region" description="Helical" evidence="1">
    <location>
        <begin position="447"/>
        <end position="468"/>
    </location>
</feature>
<feature type="transmembrane region" description="Helical" evidence="1">
    <location>
        <begin position="480"/>
        <end position="498"/>
    </location>
</feature>
<reference evidence="2 3" key="1">
    <citation type="submission" date="2018-12" db="EMBL/GenBank/DDBJ databases">
        <authorList>
            <person name="Tiukova I."/>
            <person name="Dainat J."/>
        </authorList>
    </citation>
    <scope>NUCLEOTIDE SEQUENCE [LARGE SCALE GENOMIC DNA]</scope>
</reference>
<sequence>MVSFAVKLKRTFLPKKRTSITVKSNMMRPSRVGVVTNSDSEESFKFVDPEYEVQLEKGSQEEIDQYVIDDEYNSGYISPVDRIILKVVDWSGSAFAFFLTWFVLVAWVIAGIILKAPQTWQIVMQDGQSIQCYIWDTLLMRQQLDDNNGFLRLYGRLTSRAVTHRRLLMLMYPRAKMRSTSTEAIEALNLRDKDWFDRLCTFISRIIGSMPCVIVYWIGVFTWVGCGSLYISTGNPGPYTGERTGSNPQFAKWSNNWQMYINTAVAVVLLTTSVILENVRARNNEYVRDEIENLGMLDCQIESMSRHITGDIEDNETVVVPACERKRFKKVISAYAEIIGTGVGLIFSMAVFIVWISIGHTMGWSSNWWLIIGTYTGLVGYVDGFTLREVYYSITVYEEAKFSELLTQAQELLDIAGINYQLKKPELKGSIGHRISMFVSKACSSQWAVVASFWTVVGLLCIASGLRWSVTGQLICNTPTMIIEAFCMMILIQAHGWADYKRRFVVRELGISRRLLATNIRAYPYEQSATSEASR</sequence>
<organism evidence="2 3">
    <name type="scientific">Brettanomyces naardenensis</name>
    <name type="common">Yeast</name>
    <dbReference type="NCBI Taxonomy" id="13370"/>
    <lineage>
        <taxon>Eukaryota</taxon>
        <taxon>Fungi</taxon>
        <taxon>Dikarya</taxon>
        <taxon>Ascomycota</taxon>
        <taxon>Saccharomycotina</taxon>
        <taxon>Pichiomycetes</taxon>
        <taxon>Pichiales</taxon>
        <taxon>Pichiaceae</taxon>
        <taxon>Brettanomyces</taxon>
    </lineage>
</organism>
<dbReference type="STRING" id="13370.A0A448YSM4"/>
<dbReference type="AlphaFoldDB" id="A0A448YSM4"/>
<gene>
    <name evidence="2" type="ORF">BRENAR_LOCUS4640</name>
</gene>
<proteinExistence type="predicted"/>
<dbReference type="EMBL" id="CAACVR010000067">
    <property type="protein sequence ID" value="VEU23911.1"/>
    <property type="molecule type" value="Genomic_DNA"/>
</dbReference>
<dbReference type="FunCoup" id="A0A448YSM4">
    <property type="interactions" value="268"/>
</dbReference>
<accession>A0A448YSM4</accession>
<feature type="transmembrane region" description="Helical" evidence="1">
    <location>
        <begin position="213"/>
        <end position="231"/>
    </location>
</feature>
<feature type="transmembrane region" description="Helical" evidence="1">
    <location>
        <begin position="368"/>
        <end position="387"/>
    </location>
</feature>
<keyword evidence="1" id="KW-0472">Membrane</keyword>
<evidence type="ECO:0000313" key="2">
    <source>
        <dbReference type="EMBL" id="VEU23911.1"/>
    </source>
</evidence>
<feature type="transmembrane region" description="Helical" evidence="1">
    <location>
        <begin position="94"/>
        <end position="114"/>
    </location>
</feature>
<evidence type="ECO:0000256" key="1">
    <source>
        <dbReference type="SAM" id="Phobius"/>
    </source>
</evidence>
<dbReference type="OrthoDB" id="2224262at2759"/>
<name>A0A448YSM4_BRENA</name>